<dbReference type="eggNOG" id="ENOG502S6EM">
    <property type="taxonomic scope" value="Eukaryota"/>
</dbReference>
<evidence type="ECO:0000256" key="1">
    <source>
        <dbReference type="ARBA" id="ARBA00008721"/>
    </source>
</evidence>
<dbReference type="InterPro" id="IPR024079">
    <property type="entry name" value="MetalloPept_cat_dom_sf"/>
</dbReference>
<dbReference type="Gene3D" id="3.40.390.10">
    <property type="entry name" value="Collagenase (Catalytic Domain)"/>
    <property type="match status" value="1"/>
</dbReference>
<evidence type="ECO:0000256" key="2">
    <source>
        <dbReference type="ARBA" id="ARBA00022670"/>
    </source>
</evidence>
<dbReference type="OrthoDB" id="536211at2759"/>
<dbReference type="HOGENOM" id="CLU_048726_0_2_1"/>
<keyword evidence="8" id="KW-1015">Disulfide bond</keyword>
<accession>U1HMB5</accession>
<keyword evidence="6" id="KW-0862">Zinc</keyword>
<protein>
    <recommendedName>
        <fullName evidence="10">Peptidase M43 pregnancy-associated plasma-A domain-containing protein</fullName>
    </recommendedName>
</protein>
<keyword evidence="4 9" id="KW-0732">Signal</keyword>
<evidence type="ECO:0000256" key="3">
    <source>
        <dbReference type="ARBA" id="ARBA00022723"/>
    </source>
</evidence>
<proteinExistence type="inferred from homology"/>
<dbReference type="GO" id="GO:0046872">
    <property type="term" value="F:metal ion binding"/>
    <property type="evidence" value="ECO:0007669"/>
    <property type="project" value="UniProtKB-KW"/>
</dbReference>
<reference evidence="12" key="1">
    <citation type="journal article" date="2014" name="BMC Genomics">
        <title>Genome characteristics reveal the impact of lichenization on lichen-forming fungus Endocarpon pusillum Hedwig (Verrucariales, Ascomycota).</title>
        <authorList>
            <person name="Wang Y.-Y."/>
            <person name="Liu B."/>
            <person name="Zhang X.-Y."/>
            <person name="Zhou Q.-M."/>
            <person name="Zhang T."/>
            <person name="Li H."/>
            <person name="Yu Y.-F."/>
            <person name="Zhang X.-L."/>
            <person name="Hao X.-Y."/>
            <person name="Wang M."/>
            <person name="Wang L."/>
            <person name="Wei J.-C."/>
        </authorList>
    </citation>
    <scope>NUCLEOTIDE SEQUENCE [LARGE SCALE GENOMIC DNA]</scope>
    <source>
        <strain evidence="12">Z07020 / HMAS-L-300199</strain>
    </source>
</reference>
<dbReference type="PANTHER" id="PTHR47466">
    <property type="match status" value="1"/>
</dbReference>
<keyword evidence="2" id="KW-0645">Protease</keyword>
<dbReference type="Proteomes" id="UP000019373">
    <property type="component" value="Unassembled WGS sequence"/>
</dbReference>
<feature type="chain" id="PRO_5004612734" description="Peptidase M43 pregnancy-associated plasma-A domain-containing protein" evidence="9">
    <location>
        <begin position="23"/>
        <end position="345"/>
    </location>
</feature>
<dbReference type="SUPFAM" id="SSF55486">
    <property type="entry name" value="Metalloproteases ('zincins'), catalytic domain"/>
    <property type="match status" value="2"/>
</dbReference>
<gene>
    <name evidence="11" type="ORF">EPUS_06832</name>
</gene>
<evidence type="ECO:0000313" key="11">
    <source>
        <dbReference type="EMBL" id="ERF71450.1"/>
    </source>
</evidence>
<evidence type="ECO:0000313" key="12">
    <source>
        <dbReference type="Proteomes" id="UP000019373"/>
    </source>
</evidence>
<dbReference type="GeneID" id="19241722"/>
<dbReference type="EMBL" id="KE721211">
    <property type="protein sequence ID" value="ERF71450.1"/>
    <property type="molecule type" value="Genomic_DNA"/>
</dbReference>
<feature type="signal peptide" evidence="9">
    <location>
        <begin position="1"/>
        <end position="22"/>
    </location>
</feature>
<dbReference type="AlphaFoldDB" id="U1HMB5"/>
<evidence type="ECO:0000256" key="6">
    <source>
        <dbReference type="ARBA" id="ARBA00022833"/>
    </source>
</evidence>
<keyword evidence="7" id="KW-0482">Metalloprotease</keyword>
<comment type="similarity">
    <text evidence="1">Belongs to the peptidase M43B family.</text>
</comment>
<keyword evidence="5" id="KW-0378">Hydrolase</keyword>
<organism evidence="11 12">
    <name type="scientific">Endocarpon pusillum (strain Z07020 / HMAS-L-300199)</name>
    <name type="common">Lichen-forming fungus</name>
    <dbReference type="NCBI Taxonomy" id="1263415"/>
    <lineage>
        <taxon>Eukaryota</taxon>
        <taxon>Fungi</taxon>
        <taxon>Dikarya</taxon>
        <taxon>Ascomycota</taxon>
        <taxon>Pezizomycotina</taxon>
        <taxon>Eurotiomycetes</taxon>
        <taxon>Chaetothyriomycetidae</taxon>
        <taxon>Verrucariales</taxon>
        <taxon>Verrucariaceae</taxon>
        <taxon>Endocarpon</taxon>
    </lineage>
</organism>
<dbReference type="OMA" id="ECYERFT"/>
<keyword evidence="3" id="KW-0479">Metal-binding</keyword>
<evidence type="ECO:0000256" key="5">
    <source>
        <dbReference type="ARBA" id="ARBA00022801"/>
    </source>
</evidence>
<dbReference type="CDD" id="cd04275">
    <property type="entry name" value="ZnMc_pappalysin_like"/>
    <property type="match status" value="1"/>
</dbReference>
<dbReference type="InterPro" id="IPR008754">
    <property type="entry name" value="Peptidase_M43"/>
</dbReference>
<evidence type="ECO:0000256" key="8">
    <source>
        <dbReference type="ARBA" id="ARBA00023157"/>
    </source>
</evidence>
<dbReference type="GO" id="GO:0006508">
    <property type="term" value="P:proteolysis"/>
    <property type="evidence" value="ECO:0007669"/>
    <property type="project" value="UniProtKB-KW"/>
</dbReference>
<dbReference type="GO" id="GO:0008237">
    <property type="term" value="F:metallopeptidase activity"/>
    <property type="evidence" value="ECO:0007669"/>
    <property type="project" value="UniProtKB-KW"/>
</dbReference>
<dbReference type="RefSeq" id="XP_007802917.1">
    <property type="nucleotide sequence ID" value="XM_007804726.1"/>
</dbReference>
<feature type="domain" description="Peptidase M43 pregnancy-associated plasma-A" evidence="10">
    <location>
        <begin position="232"/>
        <end position="336"/>
    </location>
</feature>
<dbReference type="PANTHER" id="PTHR47466:SF1">
    <property type="entry name" value="METALLOPROTEASE MEP1 (AFU_ORTHOLOGUE AFUA_1G07730)-RELATED"/>
    <property type="match status" value="1"/>
</dbReference>
<dbReference type="Pfam" id="PF05572">
    <property type="entry name" value="Peptidase_M43"/>
    <property type="match status" value="1"/>
</dbReference>
<name>U1HMB5_ENDPU</name>
<keyword evidence="12" id="KW-1185">Reference proteome</keyword>
<sequence length="345" mass="36914">MRGHKSGLSISVLLCLPSILFAATLPEIPVRHCPIQAPSSALRFAHSFLSWAEPLDNDLQNATTVEARISPNVKTKRQAVMPLYTIDTYMHIIADSASASPSSSAYVTDLQIRAQFEYLARAYTDASIGFRLIGYSRRTNDTWARNGDDFGMKTALRRGGYSTLNIYYQSRLQSAPGTPGIPAGSILLGYCSLPAAGVGARTPAAAYVLDGCNILSGTMPGGSVFGYNRGGSTVHEVGHWNGLLHTFQGNSCGTRDYGDYVADTPQEATSTNGCPAMKDSCPYSGVAPGYDGSDGAANPYGAQGYSGPDPISNFMDYSNDACYTGFTPGQGARMLNIWQIYREGR</sequence>
<evidence type="ECO:0000256" key="4">
    <source>
        <dbReference type="ARBA" id="ARBA00022729"/>
    </source>
</evidence>
<evidence type="ECO:0000256" key="7">
    <source>
        <dbReference type="ARBA" id="ARBA00023049"/>
    </source>
</evidence>
<evidence type="ECO:0000256" key="9">
    <source>
        <dbReference type="SAM" id="SignalP"/>
    </source>
</evidence>
<evidence type="ECO:0000259" key="10">
    <source>
        <dbReference type="Pfam" id="PF05572"/>
    </source>
</evidence>